<evidence type="ECO:0000313" key="2">
    <source>
        <dbReference type="EMBL" id="QNO49186.1"/>
    </source>
</evidence>
<organism evidence="2">
    <name type="scientific">Candidatus Methanogaster sp. ANME-2c ERB4</name>
    <dbReference type="NCBI Taxonomy" id="2759911"/>
    <lineage>
        <taxon>Archaea</taxon>
        <taxon>Methanobacteriati</taxon>
        <taxon>Methanobacteriota</taxon>
        <taxon>Stenosarchaea group</taxon>
        <taxon>Methanomicrobia</taxon>
        <taxon>Methanosarcinales</taxon>
        <taxon>ANME-2 cluster</taxon>
        <taxon>Candidatus Methanogasteraceae</taxon>
        <taxon>Candidatus Methanogaster</taxon>
    </lineage>
</organism>
<feature type="compositionally biased region" description="Basic and acidic residues" evidence="1">
    <location>
        <begin position="120"/>
        <end position="132"/>
    </location>
</feature>
<feature type="region of interest" description="Disordered" evidence="1">
    <location>
        <begin position="42"/>
        <end position="68"/>
    </location>
</feature>
<dbReference type="InterPro" id="IPR020568">
    <property type="entry name" value="Ribosomal_Su5_D2-typ_SF"/>
</dbReference>
<evidence type="ECO:0008006" key="3">
    <source>
        <dbReference type="Google" id="ProtNLM"/>
    </source>
</evidence>
<dbReference type="SUPFAM" id="SSF54211">
    <property type="entry name" value="Ribosomal protein S5 domain 2-like"/>
    <property type="match status" value="1"/>
</dbReference>
<proteinExistence type="predicted"/>
<name>A0A7G9YMF2_9EURY</name>
<feature type="region of interest" description="Disordered" evidence="1">
    <location>
        <begin position="115"/>
        <end position="142"/>
    </location>
</feature>
<dbReference type="Gene3D" id="3.30.230.10">
    <property type="match status" value="1"/>
</dbReference>
<evidence type="ECO:0000256" key="1">
    <source>
        <dbReference type="SAM" id="MobiDB-lite"/>
    </source>
</evidence>
<feature type="compositionally biased region" description="Low complexity" evidence="1">
    <location>
        <begin position="48"/>
        <end position="59"/>
    </location>
</feature>
<sequence length="142" mass="15729">MTPTRSAPGKPHLFGEHAVVHAAEAIASTTNIHPTATVAEANRTDQVNNNGNHNDGNKNIRTIHRSRPRHLLPDESDLNEIEWLQAAAGNPAFDFLKDPEEDIYTLADGDRFVNRSIKPQHTDQVKANENHNNRSKTNAQTA</sequence>
<reference evidence="2" key="1">
    <citation type="submission" date="2020-06" db="EMBL/GenBank/DDBJ databases">
        <title>Unique genomic features of the anaerobic methanotrophic archaea.</title>
        <authorList>
            <person name="Chadwick G.L."/>
            <person name="Skennerton C.T."/>
            <person name="Laso-Perez R."/>
            <person name="Leu A.O."/>
            <person name="Speth D.R."/>
            <person name="Yu H."/>
            <person name="Morgan-Lang C."/>
            <person name="Hatzenpichler R."/>
            <person name="Goudeau D."/>
            <person name="Malmstrom R."/>
            <person name="Brazelton W.J."/>
            <person name="Woyke T."/>
            <person name="Hallam S.J."/>
            <person name="Tyson G.W."/>
            <person name="Wegener G."/>
            <person name="Boetius A."/>
            <person name="Orphan V."/>
        </authorList>
    </citation>
    <scope>NUCLEOTIDE SEQUENCE</scope>
</reference>
<dbReference type="AlphaFoldDB" id="A0A7G9YMF2"/>
<accession>A0A7G9YMF2</accession>
<dbReference type="InterPro" id="IPR014721">
    <property type="entry name" value="Ribsml_uS5_D2-typ_fold_subgr"/>
</dbReference>
<protein>
    <recommendedName>
        <fullName evidence="3">Mevalonate kinase</fullName>
    </recommendedName>
</protein>
<dbReference type="EMBL" id="MT631373">
    <property type="protein sequence ID" value="QNO49186.1"/>
    <property type="molecule type" value="Genomic_DNA"/>
</dbReference>
<gene>
    <name evidence="2" type="ORF">CDCKMDEO_00031</name>
</gene>